<dbReference type="RefSeq" id="WP_269456428.1">
    <property type="nucleotide sequence ID" value="NZ_JAUFSA010000001.1"/>
</dbReference>
<evidence type="ECO:0000256" key="1">
    <source>
        <dbReference type="SAM" id="MobiDB-lite"/>
    </source>
</evidence>
<dbReference type="AlphaFoldDB" id="A0AAJ1W278"/>
<name>A0AAJ1W278_9MYCO</name>
<reference evidence="2" key="1">
    <citation type="submission" date="2023-06" db="EMBL/GenBank/DDBJ databases">
        <title>Identification of two novel mycobacterium reveal diversities and complexities of Mycobacterium gordonae clade.</title>
        <authorList>
            <person name="Matsumoto Y."/>
            <person name="Nakamura S."/>
            <person name="Motooka D."/>
            <person name="Fukushima K."/>
        </authorList>
    </citation>
    <scope>NUCLEOTIDE SEQUENCE</scope>
    <source>
        <strain evidence="2">TY812</strain>
    </source>
</reference>
<accession>A0AAJ1W278</accession>
<evidence type="ECO:0000313" key="3">
    <source>
        <dbReference type="Proteomes" id="UP001229081"/>
    </source>
</evidence>
<sequence length="43" mass="4415">MAPNPFPLGAQGATGGESANDDGSRYAMIRALGLLHYLLVVLG</sequence>
<evidence type="ECO:0000313" key="2">
    <source>
        <dbReference type="EMBL" id="MDP7733729.1"/>
    </source>
</evidence>
<gene>
    <name evidence="2" type="ORF">QXL92_03035</name>
</gene>
<protein>
    <submittedName>
        <fullName evidence="2">Uncharacterized protein</fullName>
    </submittedName>
</protein>
<comment type="caution">
    <text evidence="2">The sequence shown here is derived from an EMBL/GenBank/DDBJ whole genome shotgun (WGS) entry which is preliminary data.</text>
</comment>
<dbReference type="EMBL" id="JAUFSA010000001">
    <property type="protein sequence ID" value="MDP7733729.1"/>
    <property type="molecule type" value="Genomic_DNA"/>
</dbReference>
<feature type="region of interest" description="Disordered" evidence="1">
    <location>
        <begin position="1"/>
        <end position="21"/>
    </location>
</feature>
<dbReference type="Proteomes" id="UP001229081">
    <property type="component" value="Unassembled WGS sequence"/>
</dbReference>
<organism evidence="2 3">
    <name type="scientific">Mycobacterium paragordonae</name>
    <dbReference type="NCBI Taxonomy" id="1389713"/>
    <lineage>
        <taxon>Bacteria</taxon>
        <taxon>Bacillati</taxon>
        <taxon>Actinomycetota</taxon>
        <taxon>Actinomycetes</taxon>
        <taxon>Mycobacteriales</taxon>
        <taxon>Mycobacteriaceae</taxon>
        <taxon>Mycobacterium</taxon>
    </lineage>
</organism>
<proteinExistence type="predicted"/>